<dbReference type="InterPro" id="IPR008875">
    <property type="entry name" value="TraX"/>
</dbReference>
<dbReference type="Proteomes" id="UP000191806">
    <property type="component" value="Chromosome"/>
</dbReference>
<gene>
    <name evidence="1" type="ORF">LLJM1_0843</name>
</gene>
<protein>
    <submittedName>
        <fullName evidence="1">TraX family protein</fullName>
    </submittedName>
</protein>
<dbReference type="AlphaFoldDB" id="A0A1V0PG87"/>
<dbReference type="Pfam" id="PF05857">
    <property type="entry name" value="TraX"/>
    <property type="match status" value="1"/>
</dbReference>
<name>A0A1V0PG87_LACLC</name>
<proteinExistence type="predicted"/>
<evidence type="ECO:0000313" key="2">
    <source>
        <dbReference type="Proteomes" id="UP000191806"/>
    </source>
</evidence>
<reference evidence="1 2" key="1">
    <citation type="journal article" date="2017" name="BMC Genomics">
        <title>Comparative and functional genomics of the Lactococcus lactis taxon; insights into evolution and niche adaptation.</title>
        <authorList>
            <person name="Kelleher P."/>
            <person name="Bottacini F."/>
            <person name="Mahony J."/>
            <person name="Kilcawley K.N."/>
            <person name="van Sinderen D."/>
        </authorList>
    </citation>
    <scope>NUCLEOTIDE SEQUENCE [LARGE SCALE GENOMIC DNA]</scope>
    <source>
        <strain evidence="1 2">JM1</strain>
    </source>
</reference>
<dbReference type="EMBL" id="CP015899">
    <property type="protein sequence ID" value="ARE28225.1"/>
    <property type="molecule type" value="Genomic_DNA"/>
</dbReference>
<organism evidence="1 2">
    <name type="scientific">Lactococcus lactis subsp. cremoris</name>
    <name type="common">Streptococcus cremoris</name>
    <dbReference type="NCBI Taxonomy" id="1359"/>
    <lineage>
        <taxon>Bacteria</taxon>
        <taxon>Bacillati</taxon>
        <taxon>Bacillota</taxon>
        <taxon>Bacilli</taxon>
        <taxon>Lactobacillales</taxon>
        <taxon>Streptococcaceae</taxon>
        <taxon>Lactococcus</taxon>
    </lineage>
</organism>
<dbReference type="RefSeq" id="WP_032950206.1">
    <property type="nucleotide sequence ID" value="NZ_CP015899.2"/>
</dbReference>
<evidence type="ECO:0000313" key="1">
    <source>
        <dbReference type="EMBL" id="ARE28225.1"/>
    </source>
</evidence>
<sequence>MKQRYGLSGYQLKIIAIAFMLLDHIYTEVLVGLPGIPDFSILDMASRFVSPLFFFLMIEGYFYTRSRQKYLSRLLTTGIVMAIGNLITHFIMNAPITFYTILNPNIFLSLAAGFGIVWLLDTIIEKKKCLLIFPLILVSVLTLFTEASIFALVFPYLMYISRKTGKSWILYLGTLLLSALFLSQSLSDASMTLWQKLSFNPEFLVFTVLPFIYLYNGKKGGTSSAFEKYFFYGFYPIHIWFGSVAKFSDKSILV</sequence>
<accession>A0A1V0PG87</accession>